<keyword evidence="2" id="KW-0472">Membrane</keyword>
<accession>A0AAX3AVB3</accession>
<proteinExistence type="predicted"/>
<dbReference type="KEGG" id="vg:80544283"/>
<dbReference type="Proteomes" id="UP001157381">
    <property type="component" value="Segment"/>
</dbReference>
<dbReference type="Pfam" id="PF06770">
    <property type="entry name" value="Arif-1"/>
    <property type="match status" value="1"/>
</dbReference>
<feature type="transmembrane region" description="Helical" evidence="2">
    <location>
        <begin position="77"/>
        <end position="102"/>
    </location>
</feature>
<feature type="transmembrane region" description="Helical" evidence="2">
    <location>
        <begin position="170"/>
        <end position="191"/>
    </location>
</feature>
<feature type="transmembrane region" description="Helical" evidence="2">
    <location>
        <begin position="47"/>
        <end position="65"/>
    </location>
</feature>
<keyword evidence="2" id="KW-1133">Transmembrane helix</keyword>
<keyword evidence="2" id="KW-0812">Transmembrane</keyword>
<feature type="region of interest" description="Disordered" evidence="1">
    <location>
        <begin position="215"/>
        <end position="246"/>
    </location>
</feature>
<protein>
    <submittedName>
        <fullName evidence="3">ARIF-1</fullName>
    </submittedName>
</protein>
<sequence length="324" mass="35399">MFAAVLGGNLLCAGAAFVCLGVAAMRSSSFALIVDLEDGTDVFDMNTDIVVYGALLTIAGVFAVVSSSAPRYQRACVCLAMGALFLSVSMTMACLFGMNWLVRYGHVPALDARLRTYDTDRLCWDGLVFAPPVAVNMKNCFARDARIVCALCRSEYYANEATAMRAYRPIVVLAVIVMFFAQIVLLVVLILDEMKRLVVSDLRQTLAPLNYDSVAQESSTNASTNSTTIYQTLPPPPPPTPTPSSLSLPVKIERTNNAAHDTHENVDMDNKNTASAPDYEYYATPRNYDFKGVERAHIYTPMTKTLAADRLVALENTPLHQIAI</sequence>
<dbReference type="GeneID" id="80544283"/>
<dbReference type="EMBL" id="MZ766431">
    <property type="protein sequence ID" value="UOQ18888.1"/>
    <property type="molecule type" value="Genomic_DNA"/>
</dbReference>
<evidence type="ECO:0000313" key="3">
    <source>
        <dbReference type="EMBL" id="UOQ18888.1"/>
    </source>
</evidence>
<feature type="compositionally biased region" description="Low complexity" evidence="1">
    <location>
        <begin position="218"/>
        <end position="228"/>
    </location>
</feature>
<name>A0AAX3AVB3_9ABAC</name>
<organism evidence="3 4">
    <name type="scientific">Olene mendosa nucleopolyhedrovirus</name>
    <dbReference type="NCBI Taxonomy" id="2933796"/>
    <lineage>
        <taxon>Viruses</taxon>
        <taxon>Viruses incertae sedis</taxon>
        <taxon>Naldaviricetes</taxon>
        <taxon>Lefavirales</taxon>
        <taxon>Baculoviridae</taxon>
        <taxon>Alphabaculovirus</taxon>
        <taxon>Alphabaculovirus olmendosae</taxon>
    </lineage>
</organism>
<dbReference type="RefSeq" id="YP_010805389.1">
    <property type="nucleotide sequence ID" value="NC_077147.1"/>
</dbReference>
<keyword evidence="4" id="KW-1185">Reference proteome</keyword>
<reference evidence="3 4" key="1">
    <citation type="journal article" date="2022" name="Virus Genes">
        <title>The complete genome sequence of an alphabaculovirus from the brown tussock moth, Olene mendosa Hubner, expands our knowledge of lymantriine baculovirus diversity and evolution.</title>
        <authorList>
            <person name="Harrison R.L."/>
            <person name="Rowley D.L."/>
        </authorList>
    </citation>
    <scope>NUCLEOTIDE SEQUENCE [LARGE SCALE GENOMIC DNA]</scope>
    <source>
        <strain evidence="3">435</strain>
    </source>
</reference>
<evidence type="ECO:0000313" key="4">
    <source>
        <dbReference type="Proteomes" id="UP001157381"/>
    </source>
</evidence>
<evidence type="ECO:0000256" key="2">
    <source>
        <dbReference type="SAM" id="Phobius"/>
    </source>
</evidence>
<evidence type="ECO:0000256" key="1">
    <source>
        <dbReference type="SAM" id="MobiDB-lite"/>
    </source>
</evidence>
<feature type="compositionally biased region" description="Pro residues" evidence="1">
    <location>
        <begin position="233"/>
        <end position="242"/>
    </location>
</feature>
<dbReference type="InterPro" id="IPR010639">
    <property type="entry name" value="Actin-rearrang-inducing_fac"/>
</dbReference>